<organism evidence="3 4">
    <name type="scientific">Cyclostephanos tholiformis</name>
    <dbReference type="NCBI Taxonomy" id="382380"/>
    <lineage>
        <taxon>Eukaryota</taxon>
        <taxon>Sar</taxon>
        <taxon>Stramenopiles</taxon>
        <taxon>Ochrophyta</taxon>
        <taxon>Bacillariophyta</taxon>
        <taxon>Coscinodiscophyceae</taxon>
        <taxon>Thalassiosirophycidae</taxon>
        <taxon>Stephanodiscales</taxon>
        <taxon>Stephanodiscaceae</taxon>
        <taxon>Cyclostephanos</taxon>
    </lineage>
</organism>
<dbReference type="EMBL" id="JALLPB020000267">
    <property type="protein sequence ID" value="KAL3811344.1"/>
    <property type="molecule type" value="Genomic_DNA"/>
</dbReference>
<proteinExistence type="predicted"/>
<evidence type="ECO:0000313" key="4">
    <source>
        <dbReference type="Proteomes" id="UP001530377"/>
    </source>
</evidence>
<accession>A0ABD3RE94</accession>
<keyword evidence="4" id="KW-1185">Reference proteome</keyword>
<keyword evidence="2" id="KW-0732">Signal</keyword>
<dbReference type="Gene3D" id="3.90.79.10">
    <property type="entry name" value="Nucleoside Triphosphate Pyrophosphohydrolase"/>
    <property type="match status" value="1"/>
</dbReference>
<evidence type="ECO:0000313" key="3">
    <source>
        <dbReference type="EMBL" id="KAL3811344.1"/>
    </source>
</evidence>
<feature type="region of interest" description="Disordered" evidence="1">
    <location>
        <begin position="148"/>
        <end position="174"/>
    </location>
</feature>
<reference evidence="3 4" key="1">
    <citation type="submission" date="2024-10" db="EMBL/GenBank/DDBJ databases">
        <title>Updated reference genomes for cyclostephanoid diatoms.</title>
        <authorList>
            <person name="Roberts W.R."/>
            <person name="Alverson A.J."/>
        </authorList>
    </citation>
    <scope>NUCLEOTIDE SEQUENCE [LARGE SCALE GENOMIC DNA]</scope>
    <source>
        <strain evidence="3 4">AJA228-03</strain>
    </source>
</reference>
<feature type="chain" id="PRO_5044880018" evidence="2">
    <location>
        <begin position="20"/>
        <end position="302"/>
    </location>
</feature>
<protein>
    <submittedName>
        <fullName evidence="3">Uncharacterized protein</fullName>
    </submittedName>
</protein>
<gene>
    <name evidence="3" type="ORF">ACHAXA_007409</name>
</gene>
<evidence type="ECO:0000256" key="1">
    <source>
        <dbReference type="SAM" id="MobiDB-lite"/>
    </source>
</evidence>
<dbReference type="Proteomes" id="UP001530377">
    <property type="component" value="Unassembled WGS sequence"/>
</dbReference>
<dbReference type="AlphaFoldDB" id="A0ABD3RE94"/>
<name>A0ABD3RE94_9STRA</name>
<sequence>MTNLLLVLLLLLLDAGVVAARTSPPPPTTGGAFYPRGRDRPHNYEILSEEVRYSGWRIVVRRSVGLVASDNASVDVVHAVDVDRRTSTRELTRVIEYDVVDQAHAGGAVVIFAWNTTSKTATIVREYMPGPHRVLGGLAAGIVENGKHDVPSGLPEGGGEEDDGRGGGESPESSTLVAARFELEEEWRVCIFRMKTHECIGIFFSNMCCSHLAGGTWYRLTDEGVSVPMDKYAMTEITPYLVVDPEHVQDPRPLDDEEDIEIVRGVSADEILQMIREGDFNLVGGWGALLALEKLRELGEIM</sequence>
<evidence type="ECO:0000256" key="2">
    <source>
        <dbReference type="SAM" id="SignalP"/>
    </source>
</evidence>
<comment type="caution">
    <text evidence="3">The sequence shown here is derived from an EMBL/GenBank/DDBJ whole genome shotgun (WGS) entry which is preliminary data.</text>
</comment>
<feature type="signal peptide" evidence="2">
    <location>
        <begin position="1"/>
        <end position="19"/>
    </location>
</feature>